<feature type="chain" id="PRO_5046062615" evidence="1">
    <location>
        <begin position="27"/>
        <end position="158"/>
    </location>
</feature>
<sequence>AAAASGAKLWVRTFFGLSGIVECCCCKLPPSPSWLAGAGEWRNQRGVDGQLAAIVERQSVGDDFDSSVINLLDSREVEGEWEAEACRKEQPEEADGCVSVEVVSKQVVDGTDTLRTPSRYAYRDLRLAVPIMPDVFRGLGVPQPDEREATVDGVEQAL</sequence>
<keyword evidence="1" id="KW-0732">Signal</keyword>
<evidence type="ECO:0000256" key="1">
    <source>
        <dbReference type="SAM" id="SignalP"/>
    </source>
</evidence>
<organism evidence="2 3">
    <name type="scientific">Durusdinium trenchii</name>
    <dbReference type="NCBI Taxonomy" id="1381693"/>
    <lineage>
        <taxon>Eukaryota</taxon>
        <taxon>Sar</taxon>
        <taxon>Alveolata</taxon>
        <taxon>Dinophyceae</taxon>
        <taxon>Suessiales</taxon>
        <taxon>Symbiodiniaceae</taxon>
        <taxon>Durusdinium</taxon>
    </lineage>
</organism>
<keyword evidence="3" id="KW-1185">Reference proteome</keyword>
<name>A0ABP0JH14_9DINO</name>
<gene>
    <name evidence="2" type="ORF">SCF082_LOCUS12047</name>
</gene>
<accession>A0ABP0JH14</accession>
<feature type="signal peptide" evidence="1">
    <location>
        <begin position="1"/>
        <end position="26"/>
    </location>
</feature>
<evidence type="ECO:0000313" key="2">
    <source>
        <dbReference type="EMBL" id="CAK9013706.1"/>
    </source>
</evidence>
<protein>
    <submittedName>
        <fullName evidence="2">Uncharacterized protein</fullName>
    </submittedName>
</protein>
<evidence type="ECO:0000313" key="3">
    <source>
        <dbReference type="Proteomes" id="UP001642464"/>
    </source>
</evidence>
<dbReference type="Proteomes" id="UP001642464">
    <property type="component" value="Unassembled WGS sequence"/>
</dbReference>
<dbReference type="EMBL" id="CAXAMM010007280">
    <property type="protein sequence ID" value="CAK9013706.1"/>
    <property type="molecule type" value="Genomic_DNA"/>
</dbReference>
<comment type="caution">
    <text evidence="2">The sequence shown here is derived from an EMBL/GenBank/DDBJ whole genome shotgun (WGS) entry which is preliminary data.</text>
</comment>
<reference evidence="2 3" key="1">
    <citation type="submission" date="2024-02" db="EMBL/GenBank/DDBJ databases">
        <authorList>
            <person name="Chen Y."/>
            <person name="Shah S."/>
            <person name="Dougan E. K."/>
            <person name="Thang M."/>
            <person name="Chan C."/>
        </authorList>
    </citation>
    <scope>NUCLEOTIDE SEQUENCE [LARGE SCALE GENOMIC DNA]</scope>
</reference>
<feature type="non-terminal residue" evidence="2">
    <location>
        <position position="1"/>
    </location>
</feature>
<proteinExistence type="predicted"/>